<keyword evidence="7" id="KW-1185">Reference proteome</keyword>
<dbReference type="PANTHER" id="PTHR21327:SF18">
    <property type="entry name" value="3,4-DIHYDROXY-2-BUTANONE 4-PHOSPHATE SYNTHASE"/>
    <property type="match status" value="1"/>
</dbReference>
<gene>
    <name evidence="6" type="primary">ribA</name>
    <name evidence="6" type="ORF">SNEC2469_LOCUS18738</name>
</gene>
<comment type="pathway">
    <text evidence="1">Cofactor biosynthesis; riboflavin biosynthesis; 2-hydroxy-3-oxobutyl phosphate from D-ribulose 5-phosphate: step 1/1.</text>
</comment>
<evidence type="ECO:0000256" key="2">
    <source>
        <dbReference type="ARBA" id="ARBA00012153"/>
    </source>
</evidence>
<feature type="domain" description="GTP cyclohydrolase II" evidence="5">
    <location>
        <begin position="90"/>
        <end position="242"/>
    </location>
</feature>
<dbReference type="GO" id="GO:0009231">
    <property type="term" value="P:riboflavin biosynthetic process"/>
    <property type="evidence" value="ECO:0007669"/>
    <property type="project" value="UniProtKB-KW"/>
</dbReference>
<dbReference type="EC" id="4.1.99.12" evidence="2"/>
<accession>A0A812W708</accession>
<sequence length="271" mass="29588">MHVASHGAFWPLDGLITAAPVRCRTQVFNAYRGQHCQHGSAIAGVMAASLAREFLFQAGRLCSRSTRCFGSGCTGSAEPESMATETFRGVGEVRVFAYPVQDRARCIAVVRGNVSRLGGVPIPVRIHSECLLGDVFDSTRCQCGPQLRDFMLNVLGNDEHRNGAMLYLQGHEGKGIGLSNKLRSYVLQDGSERLSEEDANIRLGFAPDERSFRAAAAALEHLEVDSVVLYTDNPRKVAGISTAIAAVVPWSSREQRWIDEAVWARIRGQPT</sequence>
<evidence type="ECO:0000256" key="3">
    <source>
        <dbReference type="ARBA" id="ARBA00022619"/>
    </source>
</evidence>
<dbReference type="GO" id="GO:0008686">
    <property type="term" value="F:3,4-dihydroxy-2-butanone-4-phosphate synthase activity"/>
    <property type="evidence" value="ECO:0007669"/>
    <property type="project" value="UniProtKB-EC"/>
</dbReference>
<keyword evidence="4" id="KW-0479">Metal-binding</keyword>
<dbReference type="PANTHER" id="PTHR21327">
    <property type="entry name" value="GTP CYCLOHYDROLASE II-RELATED"/>
    <property type="match status" value="1"/>
</dbReference>
<dbReference type="Gene3D" id="3.40.50.10990">
    <property type="entry name" value="GTP cyclohydrolase II"/>
    <property type="match status" value="1"/>
</dbReference>
<dbReference type="InterPro" id="IPR032677">
    <property type="entry name" value="GTP_cyclohydro_II"/>
</dbReference>
<keyword evidence="3" id="KW-0686">Riboflavin biosynthesis</keyword>
<dbReference type="AlphaFoldDB" id="A0A812W708"/>
<dbReference type="SUPFAM" id="SSF142695">
    <property type="entry name" value="RibA-like"/>
    <property type="match status" value="1"/>
</dbReference>
<dbReference type="OrthoDB" id="407102at2759"/>
<protein>
    <recommendedName>
        <fullName evidence="2">3,4-dihydroxy-2-butanone-4-phosphate synthase</fullName>
        <ecNumber evidence="2">4.1.99.12</ecNumber>
    </recommendedName>
</protein>
<evidence type="ECO:0000256" key="1">
    <source>
        <dbReference type="ARBA" id="ARBA00004904"/>
    </source>
</evidence>
<dbReference type="GO" id="GO:0046872">
    <property type="term" value="F:metal ion binding"/>
    <property type="evidence" value="ECO:0007669"/>
    <property type="project" value="UniProtKB-KW"/>
</dbReference>
<dbReference type="Pfam" id="PF00925">
    <property type="entry name" value="GTP_cyclohydro2"/>
    <property type="match status" value="1"/>
</dbReference>
<reference evidence="6" key="1">
    <citation type="submission" date="2021-02" db="EMBL/GenBank/DDBJ databases">
        <authorList>
            <person name="Dougan E. K."/>
            <person name="Rhodes N."/>
            <person name="Thang M."/>
            <person name="Chan C."/>
        </authorList>
    </citation>
    <scope>NUCLEOTIDE SEQUENCE</scope>
</reference>
<evidence type="ECO:0000256" key="4">
    <source>
        <dbReference type="ARBA" id="ARBA00022723"/>
    </source>
</evidence>
<dbReference type="EMBL" id="CAJNJA010031713">
    <property type="protein sequence ID" value="CAE7660081.1"/>
    <property type="molecule type" value="Genomic_DNA"/>
</dbReference>
<dbReference type="Proteomes" id="UP000601435">
    <property type="component" value="Unassembled WGS sequence"/>
</dbReference>
<evidence type="ECO:0000313" key="6">
    <source>
        <dbReference type="EMBL" id="CAE7660081.1"/>
    </source>
</evidence>
<name>A0A812W708_9DINO</name>
<comment type="caution">
    <text evidence="6">The sequence shown here is derived from an EMBL/GenBank/DDBJ whole genome shotgun (WGS) entry which is preliminary data.</text>
</comment>
<dbReference type="GO" id="GO:0005829">
    <property type="term" value="C:cytosol"/>
    <property type="evidence" value="ECO:0007669"/>
    <property type="project" value="TreeGrafter"/>
</dbReference>
<organism evidence="6 7">
    <name type="scientific">Symbiodinium necroappetens</name>
    <dbReference type="NCBI Taxonomy" id="1628268"/>
    <lineage>
        <taxon>Eukaryota</taxon>
        <taxon>Sar</taxon>
        <taxon>Alveolata</taxon>
        <taxon>Dinophyceae</taxon>
        <taxon>Suessiales</taxon>
        <taxon>Symbiodiniaceae</taxon>
        <taxon>Symbiodinium</taxon>
    </lineage>
</organism>
<evidence type="ECO:0000313" key="7">
    <source>
        <dbReference type="Proteomes" id="UP000601435"/>
    </source>
</evidence>
<proteinExistence type="predicted"/>
<evidence type="ECO:0000259" key="5">
    <source>
        <dbReference type="Pfam" id="PF00925"/>
    </source>
</evidence>
<dbReference type="InterPro" id="IPR036144">
    <property type="entry name" value="RibA-like_sf"/>
</dbReference>